<gene>
    <name evidence="1" type="ORF">G3I58_16030</name>
</gene>
<comment type="caution">
    <text evidence="1">The sequence shown here is derived from an EMBL/GenBank/DDBJ whole genome shotgun (WGS) entry which is preliminary data.</text>
</comment>
<sequence>MARRAQAARPAREPGWIWRGWLDLAGLELLLRCFADLFGGAALLVAGCRSPAFDRVPRQASPARG</sequence>
<organism evidence="1 2">
    <name type="scientific">Streptomyces anulatus</name>
    <name type="common">Streptomyces chrysomallus</name>
    <dbReference type="NCBI Taxonomy" id="1892"/>
    <lineage>
        <taxon>Bacteria</taxon>
        <taxon>Bacillati</taxon>
        <taxon>Actinomycetota</taxon>
        <taxon>Actinomycetes</taxon>
        <taxon>Kitasatosporales</taxon>
        <taxon>Streptomycetaceae</taxon>
        <taxon>Streptomyces</taxon>
    </lineage>
</organism>
<evidence type="ECO:0000313" key="1">
    <source>
        <dbReference type="EMBL" id="NEB99471.1"/>
    </source>
</evidence>
<dbReference type="AlphaFoldDB" id="A0A7K3RBU4"/>
<protein>
    <submittedName>
        <fullName evidence="1">Uncharacterized protein</fullName>
    </submittedName>
</protein>
<dbReference type="EMBL" id="JAAGMS010000177">
    <property type="protein sequence ID" value="NEB99471.1"/>
    <property type="molecule type" value="Genomic_DNA"/>
</dbReference>
<accession>A0A7K3RBU4</accession>
<proteinExistence type="predicted"/>
<dbReference type="RefSeq" id="WP_164219935.1">
    <property type="nucleotide sequence ID" value="NZ_JAAGNH010000625.1"/>
</dbReference>
<dbReference type="Proteomes" id="UP000470951">
    <property type="component" value="Unassembled WGS sequence"/>
</dbReference>
<name>A0A7K3RBU4_STRAQ</name>
<reference evidence="1 2" key="1">
    <citation type="submission" date="2020-01" db="EMBL/GenBank/DDBJ databases">
        <title>Insect and environment-associated Actinomycetes.</title>
        <authorList>
            <person name="Currrie C."/>
            <person name="Chevrette M."/>
            <person name="Carlson C."/>
            <person name="Stubbendieck R."/>
            <person name="Wendt-Pienkowski E."/>
        </authorList>
    </citation>
    <scope>NUCLEOTIDE SEQUENCE [LARGE SCALE GENOMIC DNA]</scope>
    <source>
        <strain evidence="1 2">SID7903</strain>
    </source>
</reference>
<evidence type="ECO:0000313" key="2">
    <source>
        <dbReference type="Proteomes" id="UP000470951"/>
    </source>
</evidence>